<dbReference type="Proteomes" id="UP000005239">
    <property type="component" value="Unassembled WGS sequence"/>
</dbReference>
<feature type="compositionally biased region" description="Polar residues" evidence="1">
    <location>
        <begin position="21"/>
        <end position="32"/>
    </location>
</feature>
<reference evidence="3" key="1">
    <citation type="journal article" date="2008" name="Nat. Genet.">
        <title>The Pristionchus pacificus genome provides a unique perspective on nematode lifestyle and parasitism.</title>
        <authorList>
            <person name="Dieterich C."/>
            <person name="Clifton S.W."/>
            <person name="Schuster L.N."/>
            <person name="Chinwalla A."/>
            <person name="Delehaunty K."/>
            <person name="Dinkelacker I."/>
            <person name="Fulton L."/>
            <person name="Fulton R."/>
            <person name="Godfrey J."/>
            <person name="Minx P."/>
            <person name="Mitreva M."/>
            <person name="Roeseler W."/>
            <person name="Tian H."/>
            <person name="Witte H."/>
            <person name="Yang S.P."/>
            <person name="Wilson R.K."/>
            <person name="Sommer R.J."/>
        </authorList>
    </citation>
    <scope>NUCLEOTIDE SEQUENCE [LARGE SCALE GENOMIC DNA]</scope>
    <source>
        <strain evidence="3">PS312</strain>
    </source>
</reference>
<name>A0A2A6CYZ8_PRIPA</name>
<sequence length="70" mass="7838">MQSLHVSSITQQREQEPKSTPVVSTTESTQSAAREAARQGALIDAWTSSRECKDPMEWKKKIKGIFSSKE</sequence>
<protein>
    <submittedName>
        <fullName evidence="2">Uncharacterized protein</fullName>
    </submittedName>
</protein>
<gene>
    <name evidence="2" type="primary">WBGene00283381</name>
</gene>
<feature type="region of interest" description="Disordered" evidence="1">
    <location>
        <begin position="1"/>
        <end position="40"/>
    </location>
</feature>
<evidence type="ECO:0000256" key="1">
    <source>
        <dbReference type="SAM" id="MobiDB-lite"/>
    </source>
</evidence>
<evidence type="ECO:0000313" key="3">
    <source>
        <dbReference type="Proteomes" id="UP000005239"/>
    </source>
</evidence>
<dbReference type="EnsemblMetazoa" id="PPA45012.1">
    <property type="protein sequence ID" value="PPA45012.1"/>
    <property type="gene ID" value="WBGene00283381"/>
</dbReference>
<keyword evidence="3" id="KW-1185">Reference proteome</keyword>
<dbReference type="AlphaFoldDB" id="A0A2A6CYZ8"/>
<feature type="compositionally biased region" description="Polar residues" evidence="1">
    <location>
        <begin position="1"/>
        <end position="12"/>
    </location>
</feature>
<organism evidence="2 3">
    <name type="scientific">Pristionchus pacificus</name>
    <name type="common">Parasitic nematode worm</name>
    <dbReference type="NCBI Taxonomy" id="54126"/>
    <lineage>
        <taxon>Eukaryota</taxon>
        <taxon>Metazoa</taxon>
        <taxon>Ecdysozoa</taxon>
        <taxon>Nematoda</taxon>
        <taxon>Chromadorea</taxon>
        <taxon>Rhabditida</taxon>
        <taxon>Rhabditina</taxon>
        <taxon>Diplogasteromorpha</taxon>
        <taxon>Diplogasteroidea</taxon>
        <taxon>Neodiplogasteridae</taxon>
        <taxon>Pristionchus</taxon>
    </lineage>
</organism>
<reference evidence="2" key="2">
    <citation type="submission" date="2022-06" db="UniProtKB">
        <authorList>
            <consortium name="EnsemblMetazoa"/>
        </authorList>
    </citation>
    <scope>IDENTIFICATION</scope>
    <source>
        <strain evidence="2">PS312</strain>
    </source>
</reference>
<accession>A0A2A6CYZ8</accession>
<evidence type="ECO:0000313" key="2">
    <source>
        <dbReference type="EnsemblMetazoa" id="PPA45012.1"/>
    </source>
</evidence>
<accession>A0A8R1V081</accession>
<proteinExistence type="predicted"/>